<dbReference type="Proteomes" id="UP000053051">
    <property type="component" value="Unassembled WGS sequence"/>
</dbReference>
<keyword evidence="2" id="KW-1185">Reference proteome</keyword>
<proteinExistence type="predicted"/>
<reference evidence="1 2" key="1">
    <citation type="submission" date="2012-05" db="EMBL/GenBank/DDBJ databases">
        <authorList>
            <person name="Hilton J."/>
        </authorList>
    </citation>
    <scope>NUCLEOTIDE SEQUENCE [LARGE SCALE GENOMIC DNA]</scope>
    <source>
        <strain evidence="1 2">HH01</strain>
    </source>
</reference>
<reference evidence="2" key="2">
    <citation type="submission" date="2016-01" db="EMBL/GenBank/DDBJ databases">
        <title>Diatom-associated endosymboitic cyanobacterium lacks core nitrogen metabolism enzymes.</title>
        <authorList>
            <person name="Hilton J.A."/>
            <person name="Foster R.A."/>
            <person name="Tripp H.J."/>
            <person name="Carter B.J."/>
            <person name="Zehr J.P."/>
            <person name="Villareal T.A."/>
        </authorList>
    </citation>
    <scope>NUCLEOTIDE SEQUENCE [LARGE SCALE GENOMIC DNA]</scope>
    <source>
        <strain evidence="2">HH01</strain>
    </source>
</reference>
<evidence type="ECO:0000313" key="2">
    <source>
        <dbReference type="Proteomes" id="UP000053051"/>
    </source>
</evidence>
<protein>
    <submittedName>
        <fullName evidence="1">Uncharacterized protein</fullName>
    </submittedName>
</protein>
<organism evidence="1 2">
    <name type="scientific">Richelia intracellularis HH01</name>
    <dbReference type="NCBI Taxonomy" id="1165094"/>
    <lineage>
        <taxon>Bacteria</taxon>
        <taxon>Bacillati</taxon>
        <taxon>Cyanobacteriota</taxon>
        <taxon>Cyanophyceae</taxon>
        <taxon>Nostocales</taxon>
        <taxon>Nostocaceae</taxon>
        <taxon>Richelia</taxon>
    </lineage>
</organism>
<comment type="caution">
    <text evidence="1">The sequence shown here is derived from an EMBL/GenBank/DDBJ whole genome shotgun (WGS) entry which is preliminary data.</text>
</comment>
<name>M1WRE7_9NOST</name>
<dbReference type="EMBL" id="CAIY01000029">
    <property type="protein sequence ID" value="CCH66894.1"/>
    <property type="molecule type" value="Genomic_DNA"/>
</dbReference>
<sequence>MTVFKLSISKLISAFSSWAAVDEKLKETEPSNKFNVK</sequence>
<dbReference type="AlphaFoldDB" id="M1WRE7"/>
<gene>
    <name evidence="1" type="ORF">RINTHH_7390</name>
</gene>
<evidence type="ECO:0000313" key="1">
    <source>
        <dbReference type="EMBL" id="CCH66894.1"/>
    </source>
</evidence>
<accession>M1WRE7</accession>